<evidence type="ECO:0000313" key="2">
    <source>
        <dbReference type="Proteomes" id="UP000188354"/>
    </source>
</evidence>
<dbReference type="AlphaFoldDB" id="A0A1J7HWD9"/>
<protein>
    <submittedName>
        <fullName evidence="1">Uncharacterized protein</fullName>
    </submittedName>
</protein>
<reference evidence="1 2" key="1">
    <citation type="journal article" date="2017" name="Plant Biotechnol. J.">
        <title>A comprehensive draft genome sequence for lupin (Lupinus angustifolius), an emerging health food: insights into plant-microbe interactions and legume evolution.</title>
        <authorList>
            <person name="Hane J.K."/>
            <person name="Ming Y."/>
            <person name="Kamphuis L.G."/>
            <person name="Nelson M.N."/>
            <person name="Garg G."/>
            <person name="Atkins C.A."/>
            <person name="Bayer P.E."/>
            <person name="Bravo A."/>
            <person name="Bringans S."/>
            <person name="Cannon S."/>
            <person name="Edwards D."/>
            <person name="Foley R."/>
            <person name="Gao L.L."/>
            <person name="Harrison M.J."/>
            <person name="Huang W."/>
            <person name="Hurgobin B."/>
            <person name="Li S."/>
            <person name="Liu C.W."/>
            <person name="McGrath A."/>
            <person name="Morahan G."/>
            <person name="Murray J."/>
            <person name="Weller J."/>
            <person name="Jian J."/>
            <person name="Singh K.B."/>
        </authorList>
    </citation>
    <scope>NUCLEOTIDE SEQUENCE [LARGE SCALE GENOMIC DNA]</scope>
    <source>
        <strain evidence="2">cv. Tanjil</strain>
        <tissue evidence="1">Whole plant</tissue>
    </source>
</reference>
<dbReference type="Gramene" id="OIW17163">
    <property type="protein sequence ID" value="OIW17163"/>
    <property type="gene ID" value="TanjilG_18118"/>
</dbReference>
<name>A0A1J7HWD9_LUPAN</name>
<evidence type="ECO:0000313" key="1">
    <source>
        <dbReference type="EMBL" id="OIW17163.1"/>
    </source>
</evidence>
<dbReference type="Pfam" id="PF12023">
    <property type="entry name" value="DUF3511"/>
    <property type="match status" value="1"/>
</dbReference>
<gene>
    <name evidence="1" type="ORF">TanjilG_18118</name>
</gene>
<accession>A0A1J7HWD9</accession>
<dbReference type="EMBL" id="CM007362">
    <property type="protein sequence ID" value="OIW17163.1"/>
    <property type="molecule type" value="Genomic_DNA"/>
</dbReference>
<dbReference type="PANTHER" id="PTHR33193">
    <property type="entry name" value="DOMAIN PROTEIN, PUTATIVE (DUF3511)-RELATED"/>
    <property type="match status" value="1"/>
</dbReference>
<sequence length="104" mass="12231">MEFRSKSCRDENLQIERYSGGRVIAPTNMEDLRCADSYAYPYEIGKELKLHKASKSWSFNDPELQKKKRVVGYKVYAVEGKMKGSFKKSFKWIKNTFTKVVYGW</sequence>
<dbReference type="OMA" id="ENYNGGR"/>
<dbReference type="InterPro" id="IPR021899">
    <property type="entry name" value="DUF3511"/>
</dbReference>
<keyword evidence="2" id="KW-1185">Reference proteome</keyword>
<dbReference type="PANTHER" id="PTHR33193:SF43">
    <property type="entry name" value="TRANSMEMBRANE PROTEIN DDB_G0273707_DDB_G0273361-LIKE"/>
    <property type="match status" value="1"/>
</dbReference>
<dbReference type="KEGG" id="lang:109328750"/>
<organism evidence="1 2">
    <name type="scientific">Lupinus angustifolius</name>
    <name type="common">Narrow-leaved blue lupine</name>
    <dbReference type="NCBI Taxonomy" id="3871"/>
    <lineage>
        <taxon>Eukaryota</taxon>
        <taxon>Viridiplantae</taxon>
        <taxon>Streptophyta</taxon>
        <taxon>Embryophyta</taxon>
        <taxon>Tracheophyta</taxon>
        <taxon>Spermatophyta</taxon>
        <taxon>Magnoliopsida</taxon>
        <taxon>eudicotyledons</taxon>
        <taxon>Gunneridae</taxon>
        <taxon>Pentapetalae</taxon>
        <taxon>rosids</taxon>
        <taxon>fabids</taxon>
        <taxon>Fabales</taxon>
        <taxon>Fabaceae</taxon>
        <taxon>Papilionoideae</taxon>
        <taxon>50 kb inversion clade</taxon>
        <taxon>genistoids sensu lato</taxon>
        <taxon>core genistoids</taxon>
        <taxon>Genisteae</taxon>
        <taxon>Lupinus</taxon>
    </lineage>
</organism>
<proteinExistence type="predicted"/>
<dbReference type="STRING" id="3871.A0A1J7HWD9"/>
<dbReference type="Proteomes" id="UP000188354">
    <property type="component" value="Chromosome LG02"/>
</dbReference>
<dbReference type="OrthoDB" id="1655903at2759"/>